<sequence length="98" mass="10274">MIDLIPTGPLGLAAIFAAVCLIAALLCAAFRLLTGPTLADRVVALDLMSGLLVVFLLVFRTLTGQDAYAFVALGLALIAFLATVAFAGLIERTHDRDD</sequence>
<dbReference type="EMBL" id="JACHFM010000001">
    <property type="protein sequence ID" value="MBB5220989.1"/>
    <property type="molecule type" value="Genomic_DNA"/>
</dbReference>
<dbReference type="GO" id="GO:0005886">
    <property type="term" value="C:plasma membrane"/>
    <property type="evidence" value="ECO:0007669"/>
    <property type="project" value="UniProtKB-SubCell"/>
</dbReference>
<keyword evidence="7 8" id="KW-0472">Membrane</keyword>
<reference evidence="9 10" key="1">
    <citation type="submission" date="2020-08" db="EMBL/GenBank/DDBJ databases">
        <title>Genomic Encyclopedia of Type Strains, Phase IV (KMG-IV): sequencing the most valuable type-strain genomes for metagenomic binning, comparative biology and taxonomic classification.</title>
        <authorList>
            <person name="Goeker M."/>
        </authorList>
    </citation>
    <scope>NUCLEOTIDE SEQUENCE [LARGE SCALE GENOMIC DNA]</scope>
    <source>
        <strain evidence="9 10">DSM 101730</strain>
    </source>
</reference>
<dbReference type="InterPro" id="IPR007208">
    <property type="entry name" value="MrpF/PhaF-like"/>
</dbReference>
<keyword evidence="5 8" id="KW-0812">Transmembrane</keyword>
<evidence type="ECO:0000256" key="7">
    <source>
        <dbReference type="ARBA" id="ARBA00023136"/>
    </source>
</evidence>
<comment type="subcellular location">
    <subcellularLocation>
        <location evidence="1">Cell membrane</location>
        <topology evidence="1">Multi-pass membrane protein</topology>
    </subcellularLocation>
</comment>
<dbReference type="PANTHER" id="PTHR34702">
    <property type="entry name" value="NA(+)/H(+) ANTIPORTER SUBUNIT F1"/>
    <property type="match status" value="1"/>
</dbReference>
<feature type="transmembrane region" description="Helical" evidence="8">
    <location>
        <begin position="42"/>
        <end position="62"/>
    </location>
</feature>
<dbReference type="RefSeq" id="WP_184147405.1">
    <property type="nucleotide sequence ID" value="NZ_JACHFM010000001.1"/>
</dbReference>
<keyword evidence="4" id="KW-1003">Cell membrane</keyword>
<dbReference type="AlphaFoldDB" id="A0A840SDR1"/>
<evidence type="ECO:0000313" key="9">
    <source>
        <dbReference type="EMBL" id="MBB5220989.1"/>
    </source>
</evidence>
<evidence type="ECO:0000256" key="1">
    <source>
        <dbReference type="ARBA" id="ARBA00004651"/>
    </source>
</evidence>
<dbReference type="GO" id="GO:0015385">
    <property type="term" value="F:sodium:proton antiporter activity"/>
    <property type="evidence" value="ECO:0007669"/>
    <property type="project" value="TreeGrafter"/>
</dbReference>
<dbReference type="PANTHER" id="PTHR34702:SF1">
    <property type="entry name" value="NA(+)_H(+) ANTIPORTER SUBUNIT F"/>
    <property type="match status" value="1"/>
</dbReference>
<evidence type="ECO:0000256" key="3">
    <source>
        <dbReference type="ARBA" id="ARBA00022448"/>
    </source>
</evidence>
<evidence type="ECO:0000256" key="6">
    <source>
        <dbReference type="ARBA" id="ARBA00022989"/>
    </source>
</evidence>
<proteinExistence type="inferred from homology"/>
<evidence type="ECO:0000256" key="4">
    <source>
        <dbReference type="ARBA" id="ARBA00022475"/>
    </source>
</evidence>
<evidence type="ECO:0000256" key="2">
    <source>
        <dbReference type="ARBA" id="ARBA00009212"/>
    </source>
</evidence>
<accession>A0A840SDR1</accession>
<gene>
    <name evidence="9" type="ORF">HNP73_000910</name>
</gene>
<protein>
    <submittedName>
        <fullName evidence="9">Multicomponent Na+:H+ antiporter subunit F</fullName>
    </submittedName>
</protein>
<organism evidence="9 10">
    <name type="scientific">Amaricoccus macauensis</name>
    <dbReference type="NCBI Taxonomy" id="57001"/>
    <lineage>
        <taxon>Bacteria</taxon>
        <taxon>Pseudomonadati</taxon>
        <taxon>Pseudomonadota</taxon>
        <taxon>Alphaproteobacteria</taxon>
        <taxon>Rhodobacterales</taxon>
        <taxon>Paracoccaceae</taxon>
        <taxon>Amaricoccus</taxon>
    </lineage>
</organism>
<keyword evidence="6 8" id="KW-1133">Transmembrane helix</keyword>
<name>A0A840SDR1_9RHOB</name>
<keyword evidence="3" id="KW-0813">Transport</keyword>
<feature type="transmembrane region" description="Helical" evidence="8">
    <location>
        <begin position="68"/>
        <end position="90"/>
    </location>
</feature>
<dbReference type="Pfam" id="PF04066">
    <property type="entry name" value="MrpF_PhaF"/>
    <property type="match status" value="1"/>
</dbReference>
<comment type="caution">
    <text evidence="9">The sequence shown here is derived from an EMBL/GenBank/DDBJ whole genome shotgun (WGS) entry which is preliminary data.</text>
</comment>
<comment type="similarity">
    <text evidence="2">Belongs to the CPA3 antiporters (TC 2.A.63) subunit F family.</text>
</comment>
<feature type="transmembrane region" description="Helical" evidence="8">
    <location>
        <begin position="12"/>
        <end position="30"/>
    </location>
</feature>
<evidence type="ECO:0000256" key="8">
    <source>
        <dbReference type="SAM" id="Phobius"/>
    </source>
</evidence>
<evidence type="ECO:0000256" key="5">
    <source>
        <dbReference type="ARBA" id="ARBA00022692"/>
    </source>
</evidence>
<dbReference type="Proteomes" id="UP000549457">
    <property type="component" value="Unassembled WGS sequence"/>
</dbReference>
<evidence type="ECO:0000313" key="10">
    <source>
        <dbReference type="Proteomes" id="UP000549457"/>
    </source>
</evidence>
<keyword evidence="10" id="KW-1185">Reference proteome</keyword>